<dbReference type="Proteomes" id="UP001277972">
    <property type="component" value="Unassembled WGS sequence"/>
</dbReference>
<proteinExistence type="predicted"/>
<protein>
    <submittedName>
        <fullName evidence="1">Thioredoxin family protein</fullName>
    </submittedName>
</protein>
<evidence type="ECO:0000313" key="1">
    <source>
        <dbReference type="EMBL" id="MDX8045728.1"/>
    </source>
</evidence>
<sequence length="160" mass="18241">MKKMIIFIAVLVVIFGALVFVVQQQQSKQIDGKDNPYGKTDLSKSTIDQLDDPMYQNQILPDDLQSKLDDGEDLTVYFYSPECVHCQRMTPVIVPLADELGVDVVKLNLLEFEPAWPQFNIESTPTLVHYENGQETARIVGEQPQTNFENFFKQEVLGEE</sequence>
<organism evidence="1 2">
    <name type="scientific">Gracilibacillus pellucidus</name>
    <dbReference type="NCBI Taxonomy" id="3095368"/>
    <lineage>
        <taxon>Bacteria</taxon>
        <taxon>Bacillati</taxon>
        <taxon>Bacillota</taxon>
        <taxon>Bacilli</taxon>
        <taxon>Bacillales</taxon>
        <taxon>Bacillaceae</taxon>
        <taxon>Gracilibacillus</taxon>
    </lineage>
</organism>
<reference evidence="1" key="1">
    <citation type="submission" date="2023-11" db="EMBL/GenBank/DDBJ databases">
        <title>Gracilibacillus pellucida a moderately halophilic bacterium isolated from saline soil in Xinjiang province.</title>
        <authorList>
            <person name="Zhang Z."/>
            <person name="Tan F."/>
            <person name="Wang Y."/>
            <person name="Xia M."/>
        </authorList>
    </citation>
    <scope>NUCLEOTIDE SEQUENCE</scope>
    <source>
        <strain evidence="1">S3-1-1</strain>
    </source>
</reference>
<name>A0ACC6M4A9_9BACI</name>
<comment type="caution">
    <text evidence="1">The sequence shown here is derived from an EMBL/GenBank/DDBJ whole genome shotgun (WGS) entry which is preliminary data.</text>
</comment>
<keyword evidence="2" id="KW-1185">Reference proteome</keyword>
<evidence type="ECO:0000313" key="2">
    <source>
        <dbReference type="Proteomes" id="UP001277972"/>
    </source>
</evidence>
<accession>A0ACC6M4A9</accession>
<dbReference type="EMBL" id="JAWZSR010000003">
    <property type="protein sequence ID" value="MDX8045728.1"/>
    <property type="molecule type" value="Genomic_DNA"/>
</dbReference>
<gene>
    <name evidence="1" type="ORF">SH601_06970</name>
</gene>